<dbReference type="PANTHER" id="PTHR21343:SF1">
    <property type="entry name" value="COBYRIC ACID SYNTHASE"/>
    <property type="match status" value="1"/>
</dbReference>
<dbReference type="GO" id="GO:0015420">
    <property type="term" value="F:ABC-type vitamin B12 transporter activity"/>
    <property type="evidence" value="ECO:0007669"/>
    <property type="project" value="UniProtKB-UniRule"/>
</dbReference>
<dbReference type="SUPFAM" id="SSF52317">
    <property type="entry name" value="Class I glutamine amidotransferase-like"/>
    <property type="match status" value="1"/>
</dbReference>
<dbReference type="PROSITE" id="PS51274">
    <property type="entry name" value="GATASE_COBBQ"/>
    <property type="match status" value="1"/>
</dbReference>
<dbReference type="InterPro" id="IPR033949">
    <property type="entry name" value="CobQ_GATase1"/>
</dbReference>
<feature type="active site" evidence="4">
    <location>
        <position position="419"/>
    </location>
</feature>
<dbReference type="NCBIfam" id="TIGR00313">
    <property type="entry name" value="cobQ"/>
    <property type="match status" value="1"/>
</dbReference>
<name>A0A5N5UZ05_MYCPH</name>
<keyword evidence="8" id="KW-1185">Reference proteome</keyword>
<proteinExistence type="inferred from homology"/>
<feature type="domain" description="CobB/CobQ-like glutamine amidotransferase" evidence="6">
    <location>
        <begin position="260"/>
        <end position="426"/>
    </location>
</feature>
<dbReference type="InterPro" id="IPR047045">
    <property type="entry name" value="CobQ_N"/>
</dbReference>
<organism evidence="7 8">
    <name type="scientific">Mycolicibacterium phlei DSM 43239 = CCUG 21000</name>
    <dbReference type="NCBI Taxonomy" id="1226750"/>
    <lineage>
        <taxon>Bacteria</taxon>
        <taxon>Bacillati</taxon>
        <taxon>Actinomycetota</taxon>
        <taxon>Actinomycetes</taxon>
        <taxon>Mycobacteriales</taxon>
        <taxon>Mycobacteriaceae</taxon>
        <taxon>Mycolicibacterium</taxon>
    </lineage>
</organism>
<dbReference type="Proteomes" id="UP000325690">
    <property type="component" value="Unassembled WGS sequence"/>
</dbReference>
<dbReference type="Gene3D" id="3.40.50.300">
    <property type="entry name" value="P-loop containing nucleotide triphosphate hydrolases"/>
    <property type="match status" value="1"/>
</dbReference>
<dbReference type="CDD" id="cd05389">
    <property type="entry name" value="CobQ_N"/>
    <property type="match status" value="1"/>
</dbReference>
<dbReference type="HAMAP" id="MF_00028">
    <property type="entry name" value="CobQ"/>
    <property type="match status" value="1"/>
</dbReference>
<evidence type="ECO:0000313" key="7">
    <source>
        <dbReference type="EMBL" id="KAB7754851.1"/>
    </source>
</evidence>
<evidence type="ECO:0000256" key="2">
    <source>
        <dbReference type="ARBA" id="ARBA00022573"/>
    </source>
</evidence>
<dbReference type="CDD" id="cd01750">
    <property type="entry name" value="GATase1_CobQ"/>
    <property type="match status" value="1"/>
</dbReference>
<dbReference type="PROSITE" id="PS51273">
    <property type="entry name" value="GATASE_TYPE_1"/>
    <property type="match status" value="1"/>
</dbReference>
<dbReference type="RefSeq" id="WP_003887851.1">
    <property type="nucleotide sequence ID" value="NZ_ANBO01000017.1"/>
</dbReference>
<dbReference type="UniPathway" id="UPA00148"/>
<sequence length="496" mass="52416">MTAGALLVAGTTSDAGKSMVVAGLCRLLARKGIRVAPFKAQNMSNNSAVTVDGGEIGRAQEMQARAAGLAPHTRFNPILLKPGSDRTSQLVVRGRVTGSVHARDYFTHRERLATVVADELAALRAEFDAVICEGAGSPAEINLRATDLANMGLARAAGLPVVVVGDIDRGGLLAHLYGTVAVLEPEDQRLIAGFLVNKFRGDPALLAPGLEQLERLSGRPTYGVIPYSDGLWLDTEDSVSVVARHVLGVPQPPRGADWLRVAAIRLPRISNSTDVEALACEPGVLVRWVADPADLTEADLVVIPGSKATVADLRWLRESGLAEAIVGHARRGGPVLGVCGGFQMLCARIDDDVETRSGAVDGLGLLDADIVFAADKTLCRHVKPLSGYEIHHGQVARCAEADWLGVGLRRDAVYGTHWHGLMDNNDVRRAWLTEVAAAAGRTGFVVADDTDVPARRDAQLDAMADLLAGHVDVDAVLALLDAGVPARPTIVTGLRP</sequence>
<dbReference type="GO" id="GO:0009236">
    <property type="term" value="P:cobalamin biosynthetic process"/>
    <property type="evidence" value="ECO:0007669"/>
    <property type="project" value="UniProtKB-UniRule"/>
</dbReference>
<dbReference type="Gene3D" id="3.40.50.880">
    <property type="match status" value="1"/>
</dbReference>
<evidence type="ECO:0000259" key="6">
    <source>
        <dbReference type="Pfam" id="PF07685"/>
    </source>
</evidence>
<dbReference type="GO" id="GO:0003824">
    <property type="term" value="F:catalytic activity"/>
    <property type="evidence" value="ECO:0007669"/>
    <property type="project" value="InterPro"/>
</dbReference>
<dbReference type="Pfam" id="PF07685">
    <property type="entry name" value="GATase_3"/>
    <property type="match status" value="1"/>
</dbReference>
<dbReference type="Pfam" id="PF01656">
    <property type="entry name" value="CbiA"/>
    <property type="match status" value="1"/>
</dbReference>
<protein>
    <recommendedName>
        <fullName evidence="4">Cobyric acid synthase</fullName>
    </recommendedName>
</protein>
<evidence type="ECO:0000256" key="4">
    <source>
        <dbReference type="HAMAP-Rule" id="MF_00028"/>
    </source>
</evidence>
<evidence type="ECO:0000313" key="8">
    <source>
        <dbReference type="Proteomes" id="UP000325690"/>
    </source>
</evidence>
<dbReference type="EMBL" id="ANBP01000022">
    <property type="protein sequence ID" value="KAB7754851.1"/>
    <property type="molecule type" value="Genomic_DNA"/>
</dbReference>
<dbReference type="InterPro" id="IPR002586">
    <property type="entry name" value="CobQ/CobB/MinD/ParA_Nub-bd_dom"/>
</dbReference>
<comment type="caution">
    <text evidence="7">The sequence shown here is derived from an EMBL/GenBank/DDBJ whole genome shotgun (WGS) entry which is preliminary data.</text>
</comment>
<reference evidence="7 8" key="1">
    <citation type="submission" date="2012-10" db="EMBL/GenBank/DDBJ databases">
        <title>The draft sequence of the Mycobacterium pheli genome.</title>
        <authorList>
            <person name="Pettersson B.M.F."/>
            <person name="Das S."/>
            <person name="Dasgupta S."/>
            <person name="Bhattacharya A."/>
            <person name="Kirsebom L.A."/>
        </authorList>
    </citation>
    <scope>NUCLEOTIDE SEQUENCE [LARGE SCALE GENOMIC DNA]</scope>
    <source>
        <strain evidence="7 8">CCUG 21000</strain>
    </source>
</reference>
<feature type="domain" description="CobQ/CobB/MinD/ParA nucleotide binding" evidence="5">
    <location>
        <begin position="7"/>
        <end position="231"/>
    </location>
</feature>
<comment type="similarity">
    <text evidence="4">Belongs to the CobB/CobQ family. CobQ subfamily.</text>
</comment>
<dbReference type="SUPFAM" id="SSF52540">
    <property type="entry name" value="P-loop containing nucleoside triphosphate hydrolases"/>
    <property type="match status" value="1"/>
</dbReference>
<dbReference type="InterPro" id="IPR004459">
    <property type="entry name" value="CobQ_synth"/>
</dbReference>
<dbReference type="GeneID" id="74302574"/>
<accession>A0A5N5UZ05</accession>
<keyword evidence="2 4" id="KW-0169">Cobalamin biosynthesis</keyword>
<dbReference type="PANTHER" id="PTHR21343">
    <property type="entry name" value="DETHIOBIOTIN SYNTHETASE"/>
    <property type="match status" value="1"/>
</dbReference>
<feature type="active site" description="Nucleophile" evidence="4">
    <location>
        <position position="339"/>
    </location>
</feature>
<evidence type="ECO:0000259" key="5">
    <source>
        <dbReference type="Pfam" id="PF01656"/>
    </source>
</evidence>
<evidence type="ECO:0000256" key="3">
    <source>
        <dbReference type="ARBA" id="ARBA00022962"/>
    </source>
</evidence>
<comment type="pathway">
    <text evidence="1 4">Cofactor biosynthesis; adenosylcobalamin biosynthesis.</text>
</comment>
<dbReference type="InterPro" id="IPR029062">
    <property type="entry name" value="Class_I_gatase-like"/>
</dbReference>
<dbReference type="InterPro" id="IPR027417">
    <property type="entry name" value="P-loop_NTPase"/>
</dbReference>
<comment type="function">
    <text evidence="4">Catalyzes amidations at positions B, D, E, and G on adenosylcobyrinic A,C-diamide. NH(2) groups are provided by glutamine, and one molecule of ATP is hydrogenolyzed for each amidation.</text>
</comment>
<evidence type="ECO:0000256" key="1">
    <source>
        <dbReference type="ARBA" id="ARBA00004953"/>
    </source>
</evidence>
<gene>
    <name evidence="4" type="primary">cobQ</name>
    <name evidence="7" type="ORF">MPHL21000_14900</name>
</gene>
<dbReference type="NCBIfam" id="NF001989">
    <property type="entry name" value="PRK00784.1"/>
    <property type="match status" value="1"/>
</dbReference>
<keyword evidence="3 4" id="KW-0315">Glutamine amidotransferase</keyword>
<dbReference type="AlphaFoldDB" id="A0A5N5UZ05"/>
<dbReference type="InterPro" id="IPR011698">
    <property type="entry name" value="GATase_3"/>
</dbReference>